<sequence length="190" mass="21944">MPSALKNSFFQFFIAIFLIGGGFNASAQDTGNPSPLNFPVPKGIENQLFYLQRDPNINTIICELNVGSDGDVIKDKPVSVYWIRYDEKKEKKDLNMIQRKFAYGIDSKEIGKDKYELRFVSHKKLPMYLQRSATDKKFHVYVTVNQKKIQVERIFLRIEGGSFWLPNVKYVEIKGIDTTDSLPTIQRIKI</sequence>
<evidence type="ECO:0000313" key="4">
    <source>
        <dbReference type="Proteomes" id="UP000028007"/>
    </source>
</evidence>
<feature type="signal peptide" evidence="1">
    <location>
        <begin position="1"/>
        <end position="27"/>
    </location>
</feature>
<dbReference type="InterPro" id="IPR032269">
    <property type="entry name" value="DUF4833"/>
</dbReference>
<evidence type="ECO:0000256" key="1">
    <source>
        <dbReference type="SAM" id="SignalP"/>
    </source>
</evidence>
<dbReference type="Pfam" id="PF16117">
    <property type="entry name" value="DUF4833"/>
    <property type="match status" value="1"/>
</dbReference>
<gene>
    <name evidence="3" type="ORF">N180_19485</name>
</gene>
<name>A0A081PG23_9SPHI</name>
<feature type="chain" id="PRO_5001761735" description="DUF4833 domain-containing protein" evidence="1">
    <location>
        <begin position="28"/>
        <end position="190"/>
    </location>
</feature>
<reference evidence="3 4" key="1">
    <citation type="journal article" date="1992" name="Int. J. Syst. Bacteriol.">
        <title>Sphingobacterium antarcticus sp. nov. a Psychrotrophic Bacterium from the Soils of Schirmacher Oasis, Antarctica.</title>
        <authorList>
            <person name="Shivaji S."/>
            <person name="Ray M.K."/>
            <person name="Rao N.S."/>
            <person name="Saiserr L."/>
            <person name="Jagannadham M.V."/>
            <person name="Kumar G.S."/>
            <person name="Reddy G."/>
            <person name="Bhargava P.M."/>
        </authorList>
    </citation>
    <scope>NUCLEOTIDE SEQUENCE [LARGE SCALE GENOMIC DNA]</scope>
    <source>
        <strain evidence="3 4">4BY</strain>
    </source>
</reference>
<dbReference type="eggNOG" id="COG0558">
    <property type="taxonomic scope" value="Bacteria"/>
</dbReference>
<proteinExistence type="predicted"/>
<evidence type="ECO:0000313" key="3">
    <source>
        <dbReference type="EMBL" id="KEQ29646.1"/>
    </source>
</evidence>
<protein>
    <recommendedName>
        <fullName evidence="2">DUF4833 domain-containing protein</fullName>
    </recommendedName>
</protein>
<dbReference type="Proteomes" id="UP000028007">
    <property type="component" value="Unassembled WGS sequence"/>
</dbReference>
<comment type="caution">
    <text evidence="3">The sequence shown here is derived from an EMBL/GenBank/DDBJ whole genome shotgun (WGS) entry which is preliminary data.</text>
</comment>
<keyword evidence="4" id="KW-1185">Reference proteome</keyword>
<evidence type="ECO:0000259" key="2">
    <source>
        <dbReference type="Pfam" id="PF16117"/>
    </source>
</evidence>
<feature type="domain" description="DUF4833" evidence="2">
    <location>
        <begin position="49"/>
        <end position="187"/>
    </location>
</feature>
<dbReference type="AlphaFoldDB" id="A0A081PG23"/>
<accession>A0A081PG23</accession>
<keyword evidence="1" id="KW-0732">Signal</keyword>
<organism evidence="3 4">
    <name type="scientific">Pedobacter antarcticus 4BY</name>
    <dbReference type="NCBI Taxonomy" id="1358423"/>
    <lineage>
        <taxon>Bacteria</taxon>
        <taxon>Pseudomonadati</taxon>
        <taxon>Bacteroidota</taxon>
        <taxon>Sphingobacteriia</taxon>
        <taxon>Sphingobacteriales</taxon>
        <taxon>Sphingobacteriaceae</taxon>
        <taxon>Pedobacter</taxon>
    </lineage>
</organism>
<dbReference type="EMBL" id="JNFF01000067">
    <property type="protein sequence ID" value="KEQ29646.1"/>
    <property type="molecule type" value="Genomic_DNA"/>
</dbReference>